<accession>A0AAE0NPX5</accession>
<evidence type="ECO:0000313" key="3">
    <source>
        <dbReference type="Proteomes" id="UP001285441"/>
    </source>
</evidence>
<evidence type="ECO:0000313" key="2">
    <source>
        <dbReference type="EMBL" id="KAK3385527.1"/>
    </source>
</evidence>
<feature type="compositionally biased region" description="Polar residues" evidence="1">
    <location>
        <begin position="1"/>
        <end position="12"/>
    </location>
</feature>
<feature type="region of interest" description="Disordered" evidence="1">
    <location>
        <begin position="1"/>
        <end position="64"/>
    </location>
</feature>
<organism evidence="2 3">
    <name type="scientific">Podospora didyma</name>
    <dbReference type="NCBI Taxonomy" id="330526"/>
    <lineage>
        <taxon>Eukaryota</taxon>
        <taxon>Fungi</taxon>
        <taxon>Dikarya</taxon>
        <taxon>Ascomycota</taxon>
        <taxon>Pezizomycotina</taxon>
        <taxon>Sordariomycetes</taxon>
        <taxon>Sordariomycetidae</taxon>
        <taxon>Sordariales</taxon>
        <taxon>Podosporaceae</taxon>
        <taxon>Podospora</taxon>
    </lineage>
</organism>
<dbReference type="Proteomes" id="UP001285441">
    <property type="component" value="Unassembled WGS sequence"/>
</dbReference>
<gene>
    <name evidence="2" type="ORF">B0H63DRAFT_522857</name>
</gene>
<reference evidence="2" key="2">
    <citation type="submission" date="2023-06" db="EMBL/GenBank/DDBJ databases">
        <authorList>
            <consortium name="Lawrence Berkeley National Laboratory"/>
            <person name="Haridas S."/>
            <person name="Hensen N."/>
            <person name="Bonometti L."/>
            <person name="Westerberg I."/>
            <person name="Brannstrom I.O."/>
            <person name="Guillou S."/>
            <person name="Cros-Aarteil S."/>
            <person name="Calhoun S."/>
            <person name="Kuo A."/>
            <person name="Mondo S."/>
            <person name="Pangilinan J."/>
            <person name="Riley R."/>
            <person name="LaButti K."/>
            <person name="Andreopoulos B."/>
            <person name="Lipzen A."/>
            <person name="Chen C."/>
            <person name="Yanf M."/>
            <person name="Daum C."/>
            <person name="Ng V."/>
            <person name="Clum A."/>
            <person name="Steindorff A."/>
            <person name="Ohm R."/>
            <person name="Martin F."/>
            <person name="Silar P."/>
            <person name="Natvig D."/>
            <person name="Lalanne C."/>
            <person name="Gautier V."/>
            <person name="Ament-velasquez S.L."/>
            <person name="Kruys A."/>
            <person name="Hutchinson M.I."/>
            <person name="Powell A.J."/>
            <person name="Barry K."/>
            <person name="Miller A.N."/>
            <person name="Grigoriev I.V."/>
            <person name="Debuchy R."/>
            <person name="Gladieux P."/>
            <person name="Thoren M.H."/>
            <person name="Johannesson H."/>
        </authorList>
    </citation>
    <scope>NUCLEOTIDE SEQUENCE</scope>
    <source>
        <strain evidence="2">CBS 232.78</strain>
    </source>
</reference>
<reference evidence="2" key="1">
    <citation type="journal article" date="2023" name="Mol. Phylogenet. Evol.">
        <title>Genome-scale phylogeny and comparative genomics of the fungal order Sordariales.</title>
        <authorList>
            <person name="Hensen N."/>
            <person name="Bonometti L."/>
            <person name="Westerberg I."/>
            <person name="Brannstrom I.O."/>
            <person name="Guillou S."/>
            <person name="Cros-Aarteil S."/>
            <person name="Calhoun S."/>
            <person name="Haridas S."/>
            <person name="Kuo A."/>
            <person name="Mondo S."/>
            <person name="Pangilinan J."/>
            <person name="Riley R."/>
            <person name="LaButti K."/>
            <person name="Andreopoulos B."/>
            <person name="Lipzen A."/>
            <person name="Chen C."/>
            <person name="Yan M."/>
            <person name="Daum C."/>
            <person name="Ng V."/>
            <person name="Clum A."/>
            <person name="Steindorff A."/>
            <person name="Ohm R.A."/>
            <person name="Martin F."/>
            <person name="Silar P."/>
            <person name="Natvig D.O."/>
            <person name="Lalanne C."/>
            <person name="Gautier V."/>
            <person name="Ament-Velasquez S.L."/>
            <person name="Kruys A."/>
            <person name="Hutchinson M.I."/>
            <person name="Powell A.J."/>
            <person name="Barry K."/>
            <person name="Miller A.N."/>
            <person name="Grigoriev I.V."/>
            <person name="Debuchy R."/>
            <person name="Gladieux P."/>
            <person name="Hiltunen Thoren M."/>
            <person name="Johannesson H."/>
        </authorList>
    </citation>
    <scope>NUCLEOTIDE SEQUENCE</scope>
    <source>
        <strain evidence="2">CBS 232.78</strain>
    </source>
</reference>
<comment type="caution">
    <text evidence="2">The sequence shown here is derived from an EMBL/GenBank/DDBJ whole genome shotgun (WGS) entry which is preliminary data.</text>
</comment>
<feature type="region of interest" description="Disordered" evidence="1">
    <location>
        <begin position="85"/>
        <end position="113"/>
    </location>
</feature>
<name>A0AAE0NPX5_9PEZI</name>
<keyword evidence="3" id="KW-1185">Reference proteome</keyword>
<protein>
    <submittedName>
        <fullName evidence="2">Uncharacterized protein</fullName>
    </submittedName>
</protein>
<dbReference type="AlphaFoldDB" id="A0AAE0NPX5"/>
<dbReference type="EMBL" id="JAULSW010000004">
    <property type="protein sequence ID" value="KAK3385527.1"/>
    <property type="molecule type" value="Genomic_DNA"/>
</dbReference>
<proteinExistence type="predicted"/>
<evidence type="ECO:0000256" key="1">
    <source>
        <dbReference type="SAM" id="MobiDB-lite"/>
    </source>
</evidence>
<feature type="compositionally biased region" description="Polar residues" evidence="1">
    <location>
        <begin position="99"/>
        <end position="113"/>
    </location>
</feature>
<sequence length="133" mass="15365">MGSAMSRCTNRNARPATGLAEIGQKMLDRQPNWLIPPSRWRTSNPDHQPVRYRTPTPYPKEDRRCLDDDLRNIAEKAAIIEGAPSTQHIEVAQPPRKQPSMQSHSPHIQFPQPTAITITWERHPRQNRFERIS</sequence>